<dbReference type="RefSeq" id="WP_054583860.1">
    <property type="nucleotide sequence ID" value="NZ_LGUC01000001.1"/>
</dbReference>
<dbReference type="OrthoDB" id="43754at2157"/>
<keyword evidence="1 4" id="KW-0808">Transferase</keyword>
<reference evidence="5" key="1">
    <citation type="submission" date="2013-11" db="EMBL/GenBank/DDBJ databases">
        <authorList>
            <person name="Hoang H.T."/>
            <person name="Killian M.L."/>
            <person name="Madson D.M."/>
            <person name="Arruda P.H.E."/>
            <person name="Sun D."/>
            <person name="Schwartz K.J."/>
            <person name="Yoon K."/>
        </authorList>
    </citation>
    <scope>NUCLEOTIDE SEQUENCE [LARGE SCALE GENOMIC DNA]</scope>
    <source>
        <strain evidence="5">CDK2</strain>
    </source>
</reference>
<dbReference type="InterPro" id="IPR016181">
    <property type="entry name" value="Acyl_CoA_acyltransferase"/>
</dbReference>
<dbReference type="Pfam" id="PF00583">
    <property type="entry name" value="Acetyltransf_1"/>
    <property type="match status" value="1"/>
</dbReference>
<keyword evidence="2" id="KW-0012">Acyltransferase</keyword>
<name>A0A0P7I2M1_9EURY</name>
<organism evidence="4 5">
    <name type="scientific">Halolamina pelagica</name>
    <dbReference type="NCBI Taxonomy" id="699431"/>
    <lineage>
        <taxon>Archaea</taxon>
        <taxon>Methanobacteriati</taxon>
        <taxon>Methanobacteriota</taxon>
        <taxon>Stenosarchaea group</taxon>
        <taxon>Halobacteria</taxon>
        <taxon>Halobacteriales</taxon>
        <taxon>Haloferacaceae</taxon>
    </lineage>
</organism>
<dbReference type="CDD" id="cd04301">
    <property type="entry name" value="NAT_SF"/>
    <property type="match status" value="1"/>
</dbReference>
<dbReference type="Gene3D" id="3.40.630.30">
    <property type="match status" value="1"/>
</dbReference>
<evidence type="ECO:0000313" key="4">
    <source>
        <dbReference type="EMBL" id="KPN31140.1"/>
    </source>
</evidence>
<evidence type="ECO:0000259" key="3">
    <source>
        <dbReference type="PROSITE" id="PS51186"/>
    </source>
</evidence>
<dbReference type="AlphaFoldDB" id="A0A0P7I2M1"/>
<feature type="domain" description="N-acetyltransferase" evidence="3">
    <location>
        <begin position="2"/>
        <end position="148"/>
    </location>
</feature>
<evidence type="ECO:0000313" key="5">
    <source>
        <dbReference type="Proteomes" id="UP000050535"/>
    </source>
</evidence>
<keyword evidence="5" id="KW-1185">Reference proteome</keyword>
<proteinExistence type="predicted"/>
<dbReference type="InterPro" id="IPR050832">
    <property type="entry name" value="Bact_Acetyltransf"/>
</dbReference>
<protein>
    <submittedName>
        <fullName evidence="4">Ribosomal-protein-alanine acetyltransferase</fullName>
    </submittedName>
</protein>
<sequence length="189" mass="20777">MVEIRTVERSDLPAVRRLHNRYVDRDESLETVREWHDEHSDLLVGAYDDGELVGHALGRPHAANEVELAGLSVVESHRRQGIGSALLDAFEERAAGAGFERVTLGSAGGYVDDFYGENGYEPESVLVRFDVDGPQPETGFEVMDERVEGDTRKLYVDPGDGDAAHLDAVRESFGDPEAIYIFATDLDGA</sequence>
<dbReference type="PROSITE" id="PS51186">
    <property type="entry name" value="GNAT"/>
    <property type="match status" value="1"/>
</dbReference>
<dbReference type="STRING" id="699431.SY89_01883"/>
<evidence type="ECO:0000256" key="2">
    <source>
        <dbReference type="ARBA" id="ARBA00023315"/>
    </source>
</evidence>
<dbReference type="EMBL" id="LGUC01000001">
    <property type="protein sequence ID" value="KPN31140.1"/>
    <property type="molecule type" value="Genomic_DNA"/>
</dbReference>
<dbReference type="GO" id="GO:0016747">
    <property type="term" value="F:acyltransferase activity, transferring groups other than amino-acyl groups"/>
    <property type="evidence" value="ECO:0007669"/>
    <property type="project" value="InterPro"/>
</dbReference>
<comment type="caution">
    <text evidence="4">The sequence shown here is derived from an EMBL/GenBank/DDBJ whole genome shotgun (WGS) entry which is preliminary data.</text>
</comment>
<dbReference type="InterPro" id="IPR000182">
    <property type="entry name" value="GNAT_dom"/>
</dbReference>
<dbReference type="PANTHER" id="PTHR43877">
    <property type="entry name" value="AMINOALKYLPHOSPHONATE N-ACETYLTRANSFERASE-RELATED-RELATED"/>
    <property type="match status" value="1"/>
</dbReference>
<accession>A0A0P7I2M1</accession>
<dbReference type="SUPFAM" id="SSF55729">
    <property type="entry name" value="Acyl-CoA N-acyltransferases (Nat)"/>
    <property type="match status" value="1"/>
</dbReference>
<dbReference type="Proteomes" id="UP000050535">
    <property type="component" value="Unassembled WGS sequence"/>
</dbReference>
<evidence type="ECO:0000256" key="1">
    <source>
        <dbReference type="ARBA" id="ARBA00022679"/>
    </source>
</evidence>
<gene>
    <name evidence="4" type="ORF">SY89_01883</name>
</gene>